<protein>
    <recommendedName>
        <fullName evidence="5">WW domain-containing protein</fullName>
    </recommendedName>
</protein>
<dbReference type="InterPro" id="IPR036020">
    <property type="entry name" value="WW_dom_sf"/>
</dbReference>
<feature type="signal peptide" evidence="4">
    <location>
        <begin position="1"/>
        <end position="24"/>
    </location>
</feature>
<evidence type="ECO:0000256" key="1">
    <source>
        <dbReference type="ARBA" id="ARBA00022737"/>
    </source>
</evidence>
<keyword evidence="4" id="KW-0732">Signal</keyword>
<name>A0A250XKI1_9CHLO</name>
<dbReference type="PROSITE" id="PS50297">
    <property type="entry name" value="ANK_REP_REGION"/>
    <property type="match status" value="1"/>
</dbReference>
<evidence type="ECO:0000256" key="3">
    <source>
        <dbReference type="PROSITE-ProRule" id="PRU00023"/>
    </source>
</evidence>
<dbReference type="SMART" id="SM00456">
    <property type="entry name" value="WW"/>
    <property type="match status" value="3"/>
</dbReference>
<keyword evidence="1" id="KW-0677">Repeat</keyword>
<dbReference type="PROSITE" id="PS01159">
    <property type="entry name" value="WW_DOMAIN_1"/>
    <property type="match status" value="3"/>
</dbReference>
<dbReference type="OrthoDB" id="187617at2759"/>
<dbReference type="InterPro" id="IPR036770">
    <property type="entry name" value="Ankyrin_rpt-contain_sf"/>
</dbReference>
<comment type="caution">
    <text evidence="6">The sequence shown here is derived from an EMBL/GenBank/DDBJ whole genome shotgun (WGS) entry which is preliminary data.</text>
</comment>
<reference evidence="6 7" key="1">
    <citation type="submission" date="2017-08" db="EMBL/GenBank/DDBJ databases">
        <title>Acidophilic green algal genome provides insights into adaptation to an acidic environment.</title>
        <authorList>
            <person name="Hirooka S."/>
            <person name="Hirose Y."/>
            <person name="Kanesaki Y."/>
            <person name="Higuchi S."/>
            <person name="Fujiwara T."/>
            <person name="Onuma R."/>
            <person name="Era A."/>
            <person name="Ohbayashi R."/>
            <person name="Uzuka A."/>
            <person name="Nozaki H."/>
            <person name="Yoshikawa H."/>
            <person name="Miyagishima S.Y."/>
        </authorList>
    </citation>
    <scope>NUCLEOTIDE SEQUENCE [LARGE SCALE GENOMIC DNA]</scope>
    <source>
        <strain evidence="6 7">NIES-2499</strain>
    </source>
</reference>
<keyword evidence="7" id="KW-1185">Reference proteome</keyword>
<dbReference type="InterPro" id="IPR001202">
    <property type="entry name" value="WW_dom"/>
</dbReference>
<dbReference type="Gene3D" id="1.25.40.20">
    <property type="entry name" value="Ankyrin repeat-containing domain"/>
    <property type="match status" value="1"/>
</dbReference>
<sequence>MILKNLRNVLFGLLLFSCIHVSLSVDAANTKITIKLVETIQKKNYEAFVKELSVNGMDVNQPTPKGLLPILEAVKIKGFKFVDALIQFGVEVNAKEPGSEVTALYLAAQANAVDIVRLLLAYGADPKATSKSGKSAADLMTLPALKDLLTAWEKSGAMAFEDAPGAWIKTKEDEKEYWFNKMTNEGRWNMPPSCAWQRVEVKGGPSEYVNYVTSQVVYQLPPALSWRKVRASGEDLWYNWKSNITQREQPDEMPQYMLEEAASLTNVRWFNEKTQQYSWEDPKTTSHWRPVEEDGKTYYFNLITGESQWEMPDDVAWSKHEHEGSHYYHNSQTGENTWDVPAHEAWVVQNSDL</sequence>
<gene>
    <name evidence="6" type="ORF">CEUSTIGMA_g10864.t1</name>
</gene>
<dbReference type="Gene3D" id="2.20.70.10">
    <property type="match status" value="2"/>
</dbReference>
<dbReference type="PROSITE" id="PS51257">
    <property type="entry name" value="PROKAR_LIPOPROTEIN"/>
    <property type="match status" value="1"/>
</dbReference>
<evidence type="ECO:0000256" key="2">
    <source>
        <dbReference type="ARBA" id="ARBA00023043"/>
    </source>
</evidence>
<dbReference type="PANTHER" id="PTHR24171">
    <property type="entry name" value="ANKYRIN REPEAT DOMAIN-CONTAINING PROTEIN 39-RELATED"/>
    <property type="match status" value="1"/>
</dbReference>
<dbReference type="InterPro" id="IPR002110">
    <property type="entry name" value="Ankyrin_rpt"/>
</dbReference>
<accession>A0A250XKI1</accession>
<dbReference type="AlphaFoldDB" id="A0A250XKI1"/>
<dbReference type="SMART" id="SM00248">
    <property type="entry name" value="ANK"/>
    <property type="match status" value="2"/>
</dbReference>
<evidence type="ECO:0000313" key="6">
    <source>
        <dbReference type="EMBL" id="GAX83439.1"/>
    </source>
</evidence>
<feature type="domain" description="WW" evidence="5">
    <location>
        <begin position="282"/>
        <end position="314"/>
    </location>
</feature>
<feature type="repeat" description="ANK" evidence="3">
    <location>
        <begin position="99"/>
        <end position="131"/>
    </location>
</feature>
<dbReference type="Proteomes" id="UP000232323">
    <property type="component" value="Unassembled WGS sequence"/>
</dbReference>
<proteinExistence type="predicted"/>
<feature type="domain" description="WW" evidence="5">
    <location>
        <begin position="161"/>
        <end position="193"/>
    </location>
</feature>
<dbReference type="SUPFAM" id="SSF51045">
    <property type="entry name" value="WW domain"/>
    <property type="match status" value="2"/>
</dbReference>
<dbReference type="SUPFAM" id="SSF48403">
    <property type="entry name" value="Ankyrin repeat"/>
    <property type="match status" value="1"/>
</dbReference>
<dbReference type="EMBL" id="BEGY01000099">
    <property type="protein sequence ID" value="GAX83439.1"/>
    <property type="molecule type" value="Genomic_DNA"/>
</dbReference>
<evidence type="ECO:0000256" key="4">
    <source>
        <dbReference type="SAM" id="SignalP"/>
    </source>
</evidence>
<evidence type="ECO:0000313" key="7">
    <source>
        <dbReference type="Proteomes" id="UP000232323"/>
    </source>
</evidence>
<dbReference type="Pfam" id="PF00397">
    <property type="entry name" value="WW"/>
    <property type="match status" value="1"/>
</dbReference>
<dbReference type="PROSITE" id="PS50020">
    <property type="entry name" value="WW_DOMAIN_2"/>
    <property type="match status" value="2"/>
</dbReference>
<dbReference type="Pfam" id="PF12796">
    <property type="entry name" value="Ank_2"/>
    <property type="match status" value="1"/>
</dbReference>
<keyword evidence="2 3" id="KW-0040">ANK repeat</keyword>
<feature type="chain" id="PRO_5012400096" description="WW domain-containing protein" evidence="4">
    <location>
        <begin position="25"/>
        <end position="353"/>
    </location>
</feature>
<organism evidence="6 7">
    <name type="scientific">Chlamydomonas eustigma</name>
    <dbReference type="NCBI Taxonomy" id="1157962"/>
    <lineage>
        <taxon>Eukaryota</taxon>
        <taxon>Viridiplantae</taxon>
        <taxon>Chlorophyta</taxon>
        <taxon>core chlorophytes</taxon>
        <taxon>Chlorophyceae</taxon>
        <taxon>CS clade</taxon>
        <taxon>Chlamydomonadales</taxon>
        <taxon>Chlamydomonadaceae</taxon>
        <taxon>Chlamydomonas</taxon>
    </lineage>
</organism>
<dbReference type="STRING" id="1157962.A0A250XKI1"/>
<dbReference type="PROSITE" id="PS50088">
    <property type="entry name" value="ANK_REPEAT"/>
    <property type="match status" value="1"/>
</dbReference>
<dbReference type="CDD" id="cd00201">
    <property type="entry name" value="WW"/>
    <property type="match status" value="1"/>
</dbReference>
<evidence type="ECO:0000259" key="5">
    <source>
        <dbReference type="PROSITE" id="PS50020"/>
    </source>
</evidence>